<keyword evidence="3 5" id="KW-1133">Transmembrane helix</keyword>
<feature type="transmembrane region" description="Helical" evidence="5">
    <location>
        <begin position="36"/>
        <end position="59"/>
    </location>
</feature>
<evidence type="ECO:0000256" key="2">
    <source>
        <dbReference type="ARBA" id="ARBA00022692"/>
    </source>
</evidence>
<reference evidence="7" key="2">
    <citation type="journal article" date="2007" name="PLoS Biol.">
        <title>Survey sequencing and comparative analysis of the elephant shark (Callorhinchus milii) genome.</title>
        <authorList>
            <person name="Venkatesh B."/>
            <person name="Kirkness E.F."/>
            <person name="Loh Y.H."/>
            <person name="Halpern A.L."/>
            <person name="Lee A.P."/>
            <person name="Johnson J."/>
            <person name="Dandona N."/>
            <person name="Viswanathan L.D."/>
            <person name="Tay A."/>
            <person name="Venter J.C."/>
            <person name="Strausberg R.L."/>
            <person name="Brenner S."/>
        </authorList>
    </citation>
    <scope>NUCLEOTIDE SEQUENCE [LARGE SCALE GENOMIC DNA]</scope>
</reference>
<dbReference type="OMA" id="IYQYLGF"/>
<evidence type="ECO:0000256" key="1">
    <source>
        <dbReference type="ARBA" id="ARBA00004167"/>
    </source>
</evidence>
<evidence type="ECO:0000313" key="7">
    <source>
        <dbReference type="Proteomes" id="UP000314986"/>
    </source>
</evidence>
<dbReference type="InParanoid" id="A0A4W3J3Z9"/>
<dbReference type="GO" id="GO:0016020">
    <property type="term" value="C:membrane"/>
    <property type="evidence" value="ECO:0007669"/>
    <property type="project" value="UniProtKB-SubCell"/>
</dbReference>
<dbReference type="PANTHER" id="PTHR36982:SF1">
    <property type="entry name" value="SMALL INTEGRAL MEMBRANE PROTEIN 18"/>
    <property type="match status" value="1"/>
</dbReference>
<accession>A0A4W3J3Z9</accession>
<dbReference type="AlphaFoldDB" id="A0A4W3J3Z9"/>
<dbReference type="PANTHER" id="PTHR36982">
    <property type="entry name" value="CLCA DOMAIN-CONTAINING PROTEIN"/>
    <property type="match status" value="1"/>
</dbReference>
<reference evidence="7" key="1">
    <citation type="journal article" date="2006" name="Science">
        <title>Ancient noncoding elements conserved in the human genome.</title>
        <authorList>
            <person name="Venkatesh B."/>
            <person name="Kirkness E.F."/>
            <person name="Loh Y.H."/>
            <person name="Halpern A.L."/>
            <person name="Lee A.P."/>
            <person name="Johnson J."/>
            <person name="Dandona N."/>
            <person name="Viswanathan L.D."/>
            <person name="Tay A."/>
            <person name="Venter J.C."/>
            <person name="Strausberg R.L."/>
            <person name="Brenner S."/>
        </authorList>
    </citation>
    <scope>NUCLEOTIDE SEQUENCE [LARGE SCALE GENOMIC DNA]</scope>
</reference>
<dbReference type="Pfam" id="PF15831">
    <property type="entry name" value="SMIM5_18_22"/>
    <property type="match status" value="1"/>
</dbReference>
<dbReference type="Ensembl" id="ENSCMIT00000037313.1">
    <property type="protein sequence ID" value="ENSCMIP00000036772.1"/>
    <property type="gene ID" value="ENSCMIG00000015522.1"/>
</dbReference>
<dbReference type="InterPro" id="IPR031671">
    <property type="entry name" value="SMIM5/18/22"/>
</dbReference>
<dbReference type="CDD" id="cd20255">
    <property type="entry name" value="CASIMO1_SMIM22"/>
    <property type="match status" value="1"/>
</dbReference>
<keyword evidence="4 5" id="KW-0472">Membrane</keyword>
<name>A0A4W3J3Z9_CALMI</name>
<reference evidence="7" key="3">
    <citation type="journal article" date="2014" name="Nature">
        <title>Elephant shark genome provides unique insights into gnathostome evolution.</title>
        <authorList>
            <consortium name="International Elephant Shark Genome Sequencing Consortium"/>
            <person name="Venkatesh B."/>
            <person name="Lee A.P."/>
            <person name="Ravi V."/>
            <person name="Maurya A.K."/>
            <person name="Lian M.M."/>
            <person name="Swann J.B."/>
            <person name="Ohta Y."/>
            <person name="Flajnik M.F."/>
            <person name="Sutoh Y."/>
            <person name="Kasahara M."/>
            <person name="Hoon S."/>
            <person name="Gangu V."/>
            <person name="Roy S.W."/>
            <person name="Irimia M."/>
            <person name="Korzh V."/>
            <person name="Kondrychyn I."/>
            <person name="Lim Z.W."/>
            <person name="Tay B.H."/>
            <person name="Tohari S."/>
            <person name="Kong K.W."/>
            <person name="Ho S."/>
            <person name="Lorente-Galdos B."/>
            <person name="Quilez J."/>
            <person name="Marques-Bonet T."/>
            <person name="Raney B.J."/>
            <person name="Ingham P.W."/>
            <person name="Tay A."/>
            <person name="Hillier L.W."/>
            <person name="Minx P."/>
            <person name="Boehm T."/>
            <person name="Wilson R.K."/>
            <person name="Brenner S."/>
            <person name="Warren W.C."/>
        </authorList>
    </citation>
    <scope>NUCLEOTIDE SEQUENCE [LARGE SCALE GENOMIC DNA]</scope>
</reference>
<dbReference type="GeneTree" id="ENSGT00410000029064"/>
<evidence type="ECO:0000256" key="4">
    <source>
        <dbReference type="ARBA" id="ARBA00023136"/>
    </source>
</evidence>
<proteinExistence type="predicted"/>
<protein>
    <submittedName>
        <fullName evidence="6">Small integral membrane protein 18</fullName>
    </submittedName>
</protein>
<keyword evidence="7" id="KW-1185">Reference proteome</keyword>
<reference evidence="6" key="5">
    <citation type="submission" date="2025-09" db="UniProtKB">
        <authorList>
            <consortium name="Ensembl"/>
        </authorList>
    </citation>
    <scope>IDENTIFICATION</scope>
</reference>
<comment type="subcellular location">
    <subcellularLocation>
        <location evidence="1">Membrane</location>
        <topology evidence="1">Single-pass membrane protein</topology>
    </subcellularLocation>
</comment>
<dbReference type="InterPro" id="IPR053081">
    <property type="entry name" value="SIM_Modulators"/>
</dbReference>
<keyword evidence="2 5" id="KW-0812">Transmembrane</keyword>
<sequence length="98" mass="11384">ATGLMKGLWNDFLHDLIFMTNLQVQDTKLFHDSWNIACFVILLLFVLAVISLVMLAFLYELFNCCCCANDKSINSMENKRHPVRAMMDSMRRHKVEVV</sequence>
<evidence type="ECO:0000313" key="6">
    <source>
        <dbReference type="Ensembl" id="ENSCMIP00000036772.1"/>
    </source>
</evidence>
<evidence type="ECO:0000256" key="5">
    <source>
        <dbReference type="SAM" id="Phobius"/>
    </source>
</evidence>
<organism evidence="6 7">
    <name type="scientific">Callorhinchus milii</name>
    <name type="common">Ghost shark</name>
    <dbReference type="NCBI Taxonomy" id="7868"/>
    <lineage>
        <taxon>Eukaryota</taxon>
        <taxon>Metazoa</taxon>
        <taxon>Chordata</taxon>
        <taxon>Craniata</taxon>
        <taxon>Vertebrata</taxon>
        <taxon>Chondrichthyes</taxon>
        <taxon>Holocephali</taxon>
        <taxon>Chimaeriformes</taxon>
        <taxon>Callorhinchidae</taxon>
        <taxon>Callorhinchus</taxon>
    </lineage>
</organism>
<evidence type="ECO:0000256" key="3">
    <source>
        <dbReference type="ARBA" id="ARBA00022989"/>
    </source>
</evidence>
<reference evidence="6" key="4">
    <citation type="submission" date="2025-08" db="UniProtKB">
        <authorList>
            <consortium name="Ensembl"/>
        </authorList>
    </citation>
    <scope>IDENTIFICATION</scope>
</reference>
<dbReference type="Proteomes" id="UP000314986">
    <property type="component" value="Unassembled WGS sequence"/>
</dbReference>